<dbReference type="PANTHER" id="PTHR44757:SF2">
    <property type="entry name" value="BIOFILM ARCHITECTURE MAINTENANCE PROTEIN MBAA"/>
    <property type="match status" value="1"/>
</dbReference>
<dbReference type="Pfam" id="PF00563">
    <property type="entry name" value="EAL"/>
    <property type="match status" value="1"/>
</dbReference>
<evidence type="ECO:0000256" key="1">
    <source>
        <dbReference type="ARBA" id="ARBA00001946"/>
    </source>
</evidence>
<dbReference type="KEGG" id="serq:CWC46_14700"/>
<dbReference type="InterPro" id="IPR013767">
    <property type="entry name" value="PAS_fold"/>
</dbReference>
<dbReference type="InterPro" id="IPR000014">
    <property type="entry name" value="PAS"/>
</dbReference>
<dbReference type="CDD" id="cd01948">
    <property type="entry name" value="EAL"/>
    <property type="match status" value="1"/>
</dbReference>
<dbReference type="SUPFAM" id="SSF55781">
    <property type="entry name" value="GAF domain-like"/>
    <property type="match status" value="1"/>
</dbReference>
<reference evidence="8 11" key="3">
    <citation type="submission" date="2017-11" db="EMBL/GenBank/DDBJ databases">
        <title>Complete genome sequence of Serratia sp. ATCC 39006 LacA.</title>
        <authorList>
            <person name="Hampton H.G."/>
            <person name="Jackson S.A."/>
            <person name="Jauregui R."/>
            <person name="Poulter G.T.M."/>
            <person name="Salmond G.P.C."/>
            <person name="Fineran P.C."/>
        </authorList>
    </citation>
    <scope>NUCLEOTIDE SEQUENCE [LARGE SCALE GENOMIC DNA]</scope>
    <source>
        <strain evidence="8 11">ATCC 39006</strain>
    </source>
</reference>
<evidence type="ECO:0000259" key="5">
    <source>
        <dbReference type="PROSITE" id="PS50112"/>
    </source>
</evidence>
<dbReference type="SUPFAM" id="SSF55785">
    <property type="entry name" value="PYP-like sensor domain (PAS domain)"/>
    <property type="match status" value="1"/>
</dbReference>
<sequence length="723" mass="80813">MSRAPVNKDEQNRLAALSEYGINCPLSDSGFNNLTNLAANVFNVPIVLVSLLEGERQLIAVGTGVSTCETPREISFCTHTILRKRIMVISDARKDSRFKNSPLVIGKPHIRFYAGIPLRTSTGYAIGALSIIDQKPRTSFSARDAHNLQDLAALVMDKLEMRRLQLARMDSQIRFEHIAKTSPDTVLCVDEKGIITFWNESAEKMLEYTREQIVGQHISTVVPDMFVVQLHHLSMDSTAQLKGGSIKREARTMSGALLPIEISVSMWKENNTASYCAILRDAMERRRYEERLFLQAHRDPLTGLANRTLLTSTLEQVVKVGSSVCVMIIDLDGFKYINDSLGHPSGDEILISVAKKLQASVRSDDLVARMGGDEFALLLPRLDDPRLAANIAERIIYDISQAIIIEDKQINTSASIGLVMHPSNGVSVQDLLTSADLALYQAKAEGRNCYRFFTRELREVFQAKHAFQLEFIRAYEQSEFEVFYQPQVSLIDNRIVGAEALLRWRHPYKGLLSPAAFIAALERGPWAERVGDWVLQTACWQAADWRNAGAKDFRISVNLFAAQFRSGMLAQNIKSVLSLTGLPPDALELEITENIILRHDENMLQLLNELRDEGVGIAFDDYGTGYASLSMLKNYPVTRLKIDQTFVFAMCDSPPDAAIVRAILYLGKSFGLNVIAEGVETQEQYERLRNKGCEQAQGYLFGRPVPAVEFEKLLGLGKESNTV</sequence>
<feature type="domain" description="GGDEF" evidence="7">
    <location>
        <begin position="322"/>
        <end position="455"/>
    </location>
</feature>
<dbReference type="SMART" id="SM00091">
    <property type="entry name" value="PAS"/>
    <property type="match status" value="1"/>
</dbReference>
<dbReference type="SMART" id="SM00065">
    <property type="entry name" value="GAF"/>
    <property type="match status" value="1"/>
</dbReference>
<dbReference type="Pfam" id="PF00989">
    <property type="entry name" value="PAS"/>
    <property type="match status" value="1"/>
</dbReference>
<dbReference type="CDD" id="cd01949">
    <property type="entry name" value="GGDEF"/>
    <property type="match status" value="1"/>
</dbReference>
<dbReference type="SUPFAM" id="SSF55073">
    <property type="entry name" value="Nucleotide cyclase"/>
    <property type="match status" value="1"/>
</dbReference>
<dbReference type="GO" id="GO:0006355">
    <property type="term" value="P:regulation of DNA-templated transcription"/>
    <property type="evidence" value="ECO:0007669"/>
    <property type="project" value="InterPro"/>
</dbReference>
<comment type="catalytic activity">
    <reaction evidence="4">
        <text>2 GTP = 3',3'-c-di-GMP + 2 diphosphate</text>
        <dbReference type="Rhea" id="RHEA:24898"/>
        <dbReference type="ChEBI" id="CHEBI:33019"/>
        <dbReference type="ChEBI" id="CHEBI:37565"/>
        <dbReference type="ChEBI" id="CHEBI:58805"/>
        <dbReference type="EC" id="2.7.7.65"/>
    </reaction>
</comment>
<dbReference type="NCBIfam" id="TIGR00254">
    <property type="entry name" value="GGDEF"/>
    <property type="match status" value="1"/>
</dbReference>
<proteinExistence type="predicted"/>
<reference evidence="9" key="4">
    <citation type="submission" date="2017-11" db="EMBL/GenBank/DDBJ databases">
        <title>Complete genome sequence of Serratia sp. ATCC 39006.</title>
        <authorList>
            <person name="Hampton H.G."/>
            <person name="Jackson S.A."/>
            <person name="Jauregui R."/>
            <person name="Poulter G.T.M."/>
            <person name="Salmond G.P.C."/>
            <person name="Fineran P.C."/>
        </authorList>
    </citation>
    <scope>NUCLEOTIDE SEQUENCE</scope>
    <source>
        <strain evidence="9">ATCC 39006</strain>
    </source>
</reference>
<dbReference type="InterPro" id="IPR029016">
    <property type="entry name" value="GAF-like_dom_sf"/>
</dbReference>
<evidence type="ECO:0000313" key="8">
    <source>
        <dbReference type="EMBL" id="AUH00950.1"/>
    </source>
</evidence>
<evidence type="ECO:0000313" key="11">
    <source>
        <dbReference type="Proteomes" id="UP000233778"/>
    </source>
</evidence>
<dbReference type="NCBIfam" id="TIGR00229">
    <property type="entry name" value="sensory_box"/>
    <property type="match status" value="1"/>
</dbReference>
<evidence type="ECO:0000313" key="10">
    <source>
        <dbReference type="Proteomes" id="UP000017700"/>
    </source>
</evidence>
<name>A0A2I5T8Q1_SERS3</name>
<organism evidence="9 10">
    <name type="scientific">Serratia sp. (strain ATCC 39006)</name>
    <name type="common">Prodigiosinella confusarubida</name>
    <dbReference type="NCBI Taxonomy" id="104623"/>
    <lineage>
        <taxon>Bacteria</taxon>
        <taxon>Pseudomonadati</taxon>
        <taxon>Pseudomonadota</taxon>
        <taxon>Gammaproteobacteria</taxon>
        <taxon>Enterobacterales</taxon>
        <taxon>Pectobacteriaceae</taxon>
        <taxon>Prodigiosinella</taxon>
    </lineage>
</organism>
<dbReference type="KEGG" id="sera:Ser39006_014705"/>
<feature type="domain" description="PAS" evidence="5">
    <location>
        <begin position="171"/>
        <end position="224"/>
    </location>
</feature>
<dbReference type="Gene3D" id="3.30.450.40">
    <property type="match status" value="1"/>
</dbReference>
<dbReference type="Pfam" id="PF01590">
    <property type="entry name" value="GAF"/>
    <property type="match status" value="1"/>
</dbReference>
<dbReference type="EMBL" id="CP025084">
    <property type="protein sequence ID" value="AUH05271.1"/>
    <property type="molecule type" value="Genomic_DNA"/>
</dbReference>
<dbReference type="Gene3D" id="3.20.20.450">
    <property type="entry name" value="EAL domain"/>
    <property type="match status" value="1"/>
</dbReference>
<dbReference type="InterPro" id="IPR035965">
    <property type="entry name" value="PAS-like_dom_sf"/>
</dbReference>
<comment type="cofactor">
    <cofactor evidence="1">
        <name>Mg(2+)</name>
        <dbReference type="ChEBI" id="CHEBI:18420"/>
    </cofactor>
</comment>
<feature type="domain" description="EAL" evidence="6">
    <location>
        <begin position="464"/>
        <end position="718"/>
    </location>
</feature>
<evidence type="ECO:0000259" key="7">
    <source>
        <dbReference type="PROSITE" id="PS50887"/>
    </source>
</evidence>
<dbReference type="InterPro" id="IPR003018">
    <property type="entry name" value="GAF"/>
</dbReference>
<dbReference type="GO" id="GO:0052621">
    <property type="term" value="F:diguanylate cyclase activity"/>
    <property type="evidence" value="ECO:0007669"/>
    <property type="project" value="UniProtKB-EC"/>
</dbReference>
<dbReference type="Pfam" id="PF00990">
    <property type="entry name" value="GGDEF"/>
    <property type="match status" value="1"/>
</dbReference>
<evidence type="ECO:0000256" key="3">
    <source>
        <dbReference type="ARBA" id="ARBA00012528"/>
    </source>
</evidence>
<dbReference type="PANTHER" id="PTHR44757">
    <property type="entry name" value="DIGUANYLATE CYCLASE DGCP"/>
    <property type="match status" value="1"/>
</dbReference>
<dbReference type="Gene3D" id="3.30.450.20">
    <property type="entry name" value="PAS domain"/>
    <property type="match status" value="1"/>
</dbReference>
<dbReference type="PROSITE" id="PS50887">
    <property type="entry name" value="GGDEF"/>
    <property type="match status" value="1"/>
</dbReference>
<dbReference type="Gene3D" id="3.30.70.270">
    <property type="match status" value="1"/>
</dbReference>
<dbReference type="InterPro" id="IPR035919">
    <property type="entry name" value="EAL_sf"/>
</dbReference>
<protein>
    <recommendedName>
        <fullName evidence="3">diguanylate cyclase</fullName>
        <ecNumber evidence="3">2.7.7.65</ecNumber>
    </recommendedName>
</protein>
<dbReference type="STRING" id="104623.Ser39006_02541"/>
<dbReference type="SMART" id="SM00267">
    <property type="entry name" value="GGDEF"/>
    <property type="match status" value="1"/>
</dbReference>
<dbReference type="OrthoDB" id="9804951at2"/>
<dbReference type="RefSeq" id="WP_021015805.1">
    <property type="nucleotide sequence ID" value="NZ_CP025084.1"/>
</dbReference>
<comment type="pathway">
    <text evidence="2">Purine metabolism; 3',5'-cyclic di-GMP biosynthesis.</text>
</comment>
<dbReference type="PROSITE" id="PS50112">
    <property type="entry name" value="PAS"/>
    <property type="match status" value="1"/>
</dbReference>
<dbReference type="FunFam" id="3.30.70.270:FF:000001">
    <property type="entry name" value="Diguanylate cyclase domain protein"/>
    <property type="match status" value="1"/>
</dbReference>
<evidence type="ECO:0000259" key="6">
    <source>
        <dbReference type="PROSITE" id="PS50883"/>
    </source>
</evidence>
<dbReference type="PROSITE" id="PS50883">
    <property type="entry name" value="EAL"/>
    <property type="match status" value="1"/>
</dbReference>
<dbReference type="SUPFAM" id="SSF141868">
    <property type="entry name" value="EAL domain-like"/>
    <property type="match status" value="1"/>
</dbReference>
<dbReference type="InterPro" id="IPR043128">
    <property type="entry name" value="Rev_trsase/Diguanyl_cyclase"/>
</dbReference>
<reference evidence="9 10" key="1">
    <citation type="journal article" date="2013" name="Genome Announc.">
        <title>Draft genome sequence of Serratia sp. strain ATCC 39006, a model bacterium for analysis of the biosynthesis and regulation of prodigiosin, a carbapenem, and gas vesicles.</title>
        <authorList>
            <person name="Fineran P.C."/>
            <person name="Iglesias Cans M.C."/>
            <person name="Ramsay J.P."/>
            <person name="Wilf N.M."/>
            <person name="Cossyleon D."/>
            <person name="McNeil M.B."/>
            <person name="Williamson N.R."/>
            <person name="Monson R.E."/>
            <person name="Becher S.A."/>
            <person name="Stanton J.A."/>
            <person name="Brugger K."/>
            <person name="Brown S.D."/>
            <person name="Salmond G.P."/>
        </authorList>
    </citation>
    <scope>NUCLEOTIDE SEQUENCE [LARGE SCALE GENOMIC DNA]</scope>
    <source>
        <strain evidence="9">ATCC 39006</strain>
        <strain evidence="10">ATCC 39006 / SC 11482</strain>
    </source>
</reference>
<dbReference type="InterPro" id="IPR052155">
    <property type="entry name" value="Biofilm_reg_signaling"/>
</dbReference>
<dbReference type="Proteomes" id="UP000233778">
    <property type="component" value="Chromosome"/>
</dbReference>
<dbReference type="InterPro" id="IPR029787">
    <property type="entry name" value="Nucleotide_cyclase"/>
</dbReference>
<accession>A0A2I5T8Q1</accession>
<dbReference type="InterPro" id="IPR001633">
    <property type="entry name" value="EAL_dom"/>
</dbReference>
<dbReference type="EMBL" id="CP025085">
    <property type="protein sequence ID" value="AUH00950.1"/>
    <property type="molecule type" value="Genomic_DNA"/>
</dbReference>
<dbReference type="CDD" id="cd00130">
    <property type="entry name" value="PAS"/>
    <property type="match status" value="1"/>
</dbReference>
<evidence type="ECO:0000313" key="9">
    <source>
        <dbReference type="EMBL" id="AUH05271.1"/>
    </source>
</evidence>
<evidence type="ECO:0000256" key="4">
    <source>
        <dbReference type="ARBA" id="ARBA00034247"/>
    </source>
</evidence>
<evidence type="ECO:0000256" key="2">
    <source>
        <dbReference type="ARBA" id="ARBA00004665"/>
    </source>
</evidence>
<dbReference type="SMART" id="SM00052">
    <property type="entry name" value="EAL"/>
    <property type="match status" value="1"/>
</dbReference>
<dbReference type="InterPro" id="IPR000160">
    <property type="entry name" value="GGDEF_dom"/>
</dbReference>
<gene>
    <name evidence="8" type="ORF">CWC46_14700</name>
    <name evidence="9" type="ORF">Ser39006_014705</name>
</gene>
<keyword evidence="10" id="KW-1185">Reference proteome</keyword>
<dbReference type="EC" id="2.7.7.65" evidence="3"/>
<reference evidence="9" key="2">
    <citation type="submission" date="2013-09" db="EMBL/GenBank/DDBJ databases">
        <authorList>
            <person name="Wang G."/>
            <person name="Yang Y."/>
            <person name="Su Y."/>
        </authorList>
    </citation>
    <scope>NUCLEOTIDE SEQUENCE</scope>
    <source>
        <strain evidence="9">ATCC 39006</strain>
    </source>
</reference>
<dbReference type="AlphaFoldDB" id="A0A2I5T8Q1"/>
<dbReference type="Proteomes" id="UP000017700">
    <property type="component" value="Chromosome"/>
</dbReference>